<evidence type="ECO:0000256" key="2">
    <source>
        <dbReference type="ARBA" id="ARBA00022884"/>
    </source>
</evidence>
<evidence type="ECO:0000313" key="8">
    <source>
        <dbReference type="Proteomes" id="UP001056323"/>
    </source>
</evidence>
<dbReference type="CDD" id="cd00495">
    <property type="entry name" value="Ribosomal_L25_TL5_CTC"/>
    <property type="match status" value="1"/>
</dbReference>
<dbReference type="Proteomes" id="UP001056323">
    <property type="component" value="Chromosome"/>
</dbReference>
<dbReference type="GO" id="GO:0008097">
    <property type="term" value="F:5S rRNA binding"/>
    <property type="evidence" value="ECO:0007669"/>
    <property type="project" value="InterPro"/>
</dbReference>
<dbReference type="GO" id="GO:0003735">
    <property type="term" value="F:structural constituent of ribosome"/>
    <property type="evidence" value="ECO:0007669"/>
    <property type="project" value="InterPro"/>
</dbReference>
<keyword evidence="4 5" id="KW-0687">Ribonucleoprotein</keyword>
<dbReference type="GO" id="GO:0006412">
    <property type="term" value="P:translation"/>
    <property type="evidence" value="ECO:0007669"/>
    <property type="project" value="UniProtKB-UniRule"/>
</dbReference>
<reference evidence="7" key="1">
    <citation type="submission" date="2022-05" db="EMBL/GenBank/DDBJ databases">
        <title>Impact of host demography and evolutionary history on endosymbiont molecular evolution: a test in carpenter ants (Genus Camponotus) and their Blochmannia endosymbionts.</title>
        <authorList>
            <person name="Manthey J.D."/>
            <person name="Giron J.C."/>
            <person name="Hruska J.P."/>
        </authorList>
    </citation>
    <scope>NUCLEOTIDE SEQUENCE</scope>
    <source>
        <strain evidence="7">C-049</strain>
    </source>
</reference>
<keyword evidence="1 5" id="KW-0699">rRNA-binding</keyword>
<evidence type="ECO:0000256" key="5">
    <source>
        <dbReference type="HAMAP-Rule" id="MF_01336"/>
    </source>
</evidence>
<name>A0AAE9IB28_9ENTR</name>
<dbReference type="InterPro" id="IPR011035">
    <property type="entry name" value="Ribosomal_bL25/Gln-tRNA_synth"/>
</dbReference>
<evidence type="ECO:0000256" key="3">
    <source>
        <dbReference type="ARBA" id="ARBA00022980"/>
    </source>
</evidence>
<sequence length="97" mass="11416">MLTIKANLRIYHKKGATRRLRKQNKCPAIIYNRGQEPSVSIILNQNDILHPEAVIQLYKNNVILLFIENQQPITVKVQELQYHPFKPKLMHIDFARV</sequence>
<keyword evidence="2 5" id="KW-0694">RNA-binding</keyword>
<comment type="subunit">
    <text evidence="5">Part of the 50S ribosomal subunit; part of the 5S rRNA/L5/L18/L25 subcomplex. Contacts the 5S rRNA. Binds to the 5S rRNA independently of L5 and L18.</text>
</comment>
<dbReference type="Gene3D" id="2.40.240.10">
    <property type="entry name" value="Ribosomal Protein L25, Chain P"/>
    <property type="match status" value="1"/>
</dbReference>
<dbReference type="InterPro" id="IPR020055">
    <property type="entry name" value="Ribosomal_bL25_short"/>
</dbReference>
<dbReference type="Pfam" id="PF01386">
    <property type="entry name" value="Ribosomal_L25p"/>
    <property type="match status" value="1"/>
</dbReference>
<dbReference type="AlphaFoldDB" id="A0AAE9IB28"/>
<dbReference type="HAMAP" id="MF_01336">
    <property type="entry name" value="Ribosomal_bL25"/>
    <property type="match status" value="1"/>
</dbReference>
<dbReference type="RefSeq" id="WP_250250102.1">
    <property type="nucleotide sequence ID" value="NZ_CP097751.1"/>
</dbReference>
<dbReference type="SUPFAM" id="SSF50715">
    <property type="entry name" value="Ribosomal protein L25-like"/>
    <property type="match status" value="1"/>
</dbReference>
<dbReference type="InterPro" id="IPR029751">
    <property type="entry name" value="Ribosomal_L25_dom"/>
</dbReference>
<evidence type="ECO:0000259" key="6">
    <source>
        <dbReference type="Pfam" id="PF01386"/>
    </source>
</evidence>
<dbReference type="InterPro" id="IPR020056">
    <property type="entry name" value="Rbsml_bL25/Gln-tRNA_synth_N"/>
</dbReference>
<dbReference type="NCBIfam" id="NF004612">
    <property type="entry name" value="PRK05943.1"/>
    <property type="match status" value="1"/>
</dbReference>
<dbReference type="GO" id="GO:0005840">
    <property type="term" value="C:ribosome"/>
    <property type="evidence" value="ECO:0007669"/>
    <property type="project" value="UniProtKB-KW"/>
</dbReference>
<evidence type="ECO:0000256" key="1">
    <source>
        <dbReference type="ARBA" id="ARBA00022730"/>
    </source>
</evidence>
<feature type="domain" description="Large ribosomal subunit protein bL25 L25" evidence="6">
    <location>
        <begin position="4"/>
        <end position="94"/>
    </location>
</feature>
<dbReference type="KEGG" id="bhb:M9394_00715"/>
<protein>
    <recommendedName>
        <fullName evidence="5">Large ribosomal subunit protein bL25</fullName>
    </recommendedName>
</protein>
<evidence type="ECO:0000256" key="4">
    <source>
        <dbReference type="ARBA" id="ARBA00023274"/>
    </source>
</evidence>
<gene>
    <name evidence="5 7" type="primary">rplY</name>
    <name evidence="7" type="ORF">M9394_00715</name>
</gene>
<accession>A0AAE9IB28</accession>
<keyword evidence="3 5" id="KW-0689">Ribosomal protein</keyword>
<comment type="similarity">
    <text evidence="5">Belongs to the bacterial ribosomal protein bL25 family.</text>
</comment>
<comment type="function">
    <text evidence="5">This is one of the proteins that binds to the 5S RNA in the ribosome where it forms part of the central protuberance.</text>
</comment>
<dbReference type="GO" id="GO:1990904">
    <property type="term" value="C:ribonucleoprotein complex"/>
    <property type="evidence" value="ECO:0007669"/>
    <property type="project" value="UniProtKB-KW"/>
</dbReference>
<dbReference type="EMBL" id="CP097751">
    <property type="protein sequence ID" value="URJ27666.1"/>
    <property type="molecule type" value="Genomic_DNA"/>
</dbReference>
<proteinExistence type="inferred from homology"/>
<evidence type="ECO:0000313" key="7">
    <source>
        <dbReference type="EMBL" id="URJ27666.1"/>
    </source>
</evidence>
<organism evidence="7 8">
    <name type="scientific">Candidatus Blochmanniella camponoti</name>
    <dbReference type="NCBI Taxonomy" id="108080"/>
    <lineage>
        <taxon>Bacteria</taxon>
        <taxon>Pseudomonadati</taxon>
        <taxon>Pseudomonadota</taxon>
        <taxon>Gammaproteobacteria</taxon>
        <taxon>Enterobacterales</taxon>
        <taxon>Enterobacteriaceae</taxon>
        <taxon>ant endosymbionts</taxon>
        <taxon>Candidatus Blochmanniella</taxon>
    </lineage>
</organism>